<sequence length="65" mass="6715">MSGRVFSGGMQTKGGAGAPDGCGYGEYRGLCGQAGERESYCVALQGVNSIKCIRGKSRHARRSGS</sequence>
<dbReference type="Proteomes" id="UP001519460">
    <property type="component" value="Unassembled WGS sequence"/>
</dbReference>
<evidence type="ECO:0000313" key="2">
    <source>
        <dbReference type="Proteomes" id="UP001519460"/>
    </source>
</evidence>
<organism evidence="1 2">
    <name type="scientific">Batillaria attramentaria</name>
    <dbReference type="NCBI Taxonomy" id="370345"/>
    <lineage>
        <taxon>Eukaryota</taxon>
        <taxon>Metazoa</taxon>
        <taxon>Spiralia</taxon>
        <taxon>Lophotrochozoa</taxon>
        <taxon>Mollusca</taxon>
        <taxon>Gastropoda</taxon>
        <taxon>Caenogastropoda</taxon>
        <taxon>Sorbeoconcha</taxon>
        <taxon>Cerithioidea</taxon>
        <taxon>Batillariidae</taxon>
        <taxon>Batillaria</taxon>
    </lineage>
</organism>
<keyword evidence="2" id="KW-1185">Reference proteome</keyword>
<accession>A0ABD0KZU0</accession>
<protein>
    <submittedName>
        <fullName evidence="1">Uncharacterized protein</fullName>
    </submittedName>
</protein>
<proteinExistence type="predicted"/>
<name>A0ABD0KZU0_9CAEN</name>
<dbReference type="AlphaFoldDB" id="A0ABD0KZU0"/>
<reference evidence="1 2" key="1">
    <citation type="journal article" date="2023" name="Sci. Data">
        <title>Genome assembly of the Korean intertidal mud-creeper Batillaria attramentaria.</title>
        <authorList>
            <person name="Patra A.K."/>
            <person name="Ho P.T."/>
            <person name="Jun S."/>
            <person name="Lee S.J."/>
            <person name="Kim Y."/>
            <person name="Won Y.J."/>
        </authorList>
    </citation>
    <scope>NUCLEOTIDE SEQUENCE [LARGE SCALE GENOMIC DNA]</scope>
    <source>
        <strain evidence="1">Wonlab-2016</strain>
    </source>
</reference>
<dbReference type="EMBL" id="JACVVK020000104">
    <property type="protein sequence ID" value="KAK7492324.1"/>
    <property type="molecule type" value="Genomic_DNA"/>
</dbReference>
<gene>
    <name evidence="1" type="ORF">BaRGS_00016421</name>
</gene>
<feature type="non-terminal residue" evidence="1">
    <location>
        <position position="65"/>
    </location>
</feature>
<comment type="caution">
    <text evidence="1">The sequence shown here is derived from an EMBL/GenBank/DDBJ whole genome shotgun (WGS) entry which is preliminary data.</text>
</comment>
<evidence type="ECO:0000313" key="1">
    <source>
        <dbReference type="EMBL" id="KAK7492324.1"/>
    </source>
</evidence>